<feature type="transmembrane region" description="Helical" evidence="1">
    <location>
        <begin position="211"/>
        <end position="232"/>
    </location>
</feature>
<protein>
    <submittedName>
        <fullName evidence="2">Uncharacterized protein</fullName>
    </submittedName>
</protein>
<evidence type="ECO:0000313" key="3">
    <source>
        <dbReference type="Proteomes" id="UP000228767"/>
    </source>
</evidence>
<name>A0A2H0REF5_9BACT</name>
<dbReference type="Proteomes" id="UP000228767">
    <property type="component" value="Unassembled WGS sequence"/>
</dbReference>
<comment type="caution">
    <text evidence="2">The sequence shown here is derived from an EMBL/GenBank/DDBJ whole genome shotgun (WGS) entry which is preliminary data.</text>
</comment>
<accession>A0A2H0REF5</accession>
<proteinExistence type="predicted"/>
<reference evidence="2 3" key="1">
    <citation type="submission" date="2017-09" db="EMBL/GenBank/DDBJ databases">
        <title>Depth-based differentiation of microbial function through sediment-hosted aquifers and enrichment of novel symbionts in the deep terrestrial subsurface.</title>
        <authorList>
            <person name="Probst A.J."/>
            <person name="Ladd B."/>
            <person name="Jarett J.K."/>
            <person name="Geller-Mcgrath D.E."/>
            <person name="Sieber C.M."/>
            <person name="Emerson J.B."/>
            <person name="Anantharaman K."/>
            <person name="Thomas B.C."/>
            <person name="Malmstrom R."/>
            <person name="Stieglmeier M."/>
            <person name="Klingl A."/>
            <person name="Woyke T."/>
            <person name="Ryan C.M."/>
            <person name="Banfield J.F."/>
        </authorList>
    </citation>
    <scope>NUCLEOTIDE SEQUENCE [LARGE SCALE GENOMIC DNA]</scope>
    <source>
        <strain evidence="2">CG10_big_fil_rev_8_21_14_0_10_51_16</strain>
    </source>
</reference>
<dbReference type="EMBL" id="PCYI01000017">
    <property type="protein sequence ID" value="PIR44898.1"/>
    <property type="molecule type" value="Genomic_DNA"/>
</dbReference>
<dbReference type="AlphaFoldDB" id="A0A2H0REF5"/>
<gene>
    <name evidence="2" type="ORF">COV10_02370</name>
</gene>
<feature type="transmembrane region" description="Helical" evidence="1">
    <location>
        <begin position="108"/>
        <end position="132"/>
    </location>
</feature>
<keyword evidence="1" id="KW-0812">Transmembrane</keyword>
<feature type="transmembrane region" description="Helical" evidence="1">
    <location>
        <begin position="180"/>
        <end position="199"/>
    </location>
</feature>
<sequence>MRNDAAQTLGTYIASNKRLSWLLQVILPLVVLNSTVLYAYFAHDGRCDYGRLNSIPEIPVTWWHALAPLTVYFCTKWRMPISTSFMTLSVFAPGSVIESMVWKSCNGYVYAFAAGFLIWFAVLFGPATLWFLKRNIRGFLAKRRMCATLLQTLRAQNVEGRLERLAFQKRKRLKAKDAPGWRFVQSMTTSYLLAAWLTHDLANMFVFLPRPVPPLAFAGMLALLNIGMLNIFRSEGGEIAWSVEGHTQVKDIRSATAIDVAYGTLLWYFKEVNDIPMSTTWVFFGLLAGREIAIALYRAMVLEKNGAKEFRAVINSSASESEGKEKSGRQQPKHVNRARNFVQKVFAYMFVGLAISLFMADKIKSVVR</sequence>
<keyword evidence="1" id="KW-1133">Transmembrane helix</keyword>
<keyword evidence="1" id="KW-0472">Membrane</keyword>
<feature type="transmembrane region" description="Helical" evidence="1">
    <location>
        <begin position="21"/>
        <end position="41"/>
    </location>
</feature>
<evidence type="ECO:0000256" key="1">
    <source>
        <dbReference type="SAM" id="Phobius"/>
    </source>
</evidence>
<organism evidence="2 3">
    <name type="scientific">Candidatus Vogelbacteria bacterium CG10_big_fil_rev_8_21_14_0_10_51_16</name>
    <dbReference type="NCBI Taxonomy" id="1975045"/>
    <lineage>
        <taxon>Bacteria</taxon>
        <taxon>Candidatus Vogeliibacteriota</taxon>
    </lineage>
</organism>
<evidence type="ECO:0000313" key="2">
    <source>
        <dbReference type="EMBL" id="PIR44898.1"/>
    </source>
</evidence>
<feature type="transmembrane region" description="Helical" evidence="1">
    <location>
        <begin position="341"/>
        <end position="360"/>
    </location>
</feature>